<dbReference type="InterPro" id="IPR002109">
    <property type="entry name" value="Glutaredoxin"/>
</dbReference>
<sequence>MQETISYRTSISSAVQLNGSGIEKPVLENAIIVFARQGCCMCHVIKRLLLSHGVNPPVFEVEEKEEADVVDQLLKMNNGATGGDKGGGVVLENLPAVVVGGKLFGGLERVMGAHITGELVPILKDAGALWL</sequence>
<dbReference type="InterPro" id="IPR036249">
    <property type="entry name" value="Thioredoxin-like_sf"/>
</dbReference>
<evidence type="ECO:0000256" key="1">
    <source>
        <dbReference type="ARBA" id="ARBA00004496"/>
    </source>
</evidence>
<dbReference type="EMBL" id="JAAARO010000021">
    <property type="protein sequence ID" value="KAF5729121.1"/>
    <property type="molecule type" value="Genomic_DNA"/>
</dbReference>
<dbReference type="GO" id="GO:0005737">
    <property type="term" value="C:cytoplasm"/>
    <property type="evidence" value="ECO:0007669"/>
    <property type="project" value="UniProtKB-SubCell"/>
</dbReference>
<dbReference type="Proteomes" id="UP000593562">
    <property type="component" value="Unassembled WGS sequence"/>
</dbReference>
<name>A0A7J7C4R4_TRIWF</name>
<dbReference type="InterPro" id="IPR011905">
    <property type="entry name" value="GlrX-like_pln_2"/>
</dbReference>
<keyword evidence="7" id="KW-1185">Reference proteome</keyword>
<dbReference type="PANTHER" id="PTHR10168">
    <property type="entry name" value="GLUTAREDOXIN"/>
    <property type="match status" value="1"/>
</dbReference>
<reference evidence="6 7" key="1">
    <citation type="journal article" date="2020" name="Nat. Commun.">
        <title>Genome of Tripterygium wilfordii and identification of cytochrome P450 involved in triptolide biosynthesis.</title>
        <authorList>
            <person name="Tu L."/>
            <person name="Su P."/>
            <person name="Zhang Z."/>
            <person name="Gao L."/>
            <person name="Wang J."/>
            <person name="Hu T."/>
            <person name="Zhou J."/>
            <person name="Zhang Y."/>
            <person name="Zhao Y."/>
            <person name="Liu Y."/>
            <person name="Song Y."/>
            <person name="Tong Y."/>
            <person name="Lu Y."/>
            <person name="Yang J."/>
            <person name="Xu C."/>
            <person name="Jia M."/>
            <person name="Peters R.J."/>
            <person name="Huang L."/>
            <person name="Gao W."/>
        </authorList>
    </citation>
    <scope>NUCLEOTIDE SEQUENCE [LARGE SCALE GENOMIC DNA]</scope>
    <source>
        <strain evidence="7">cv. XIE 37</strain>
        <tissue evidence="6">Leaf</tissue>
    </source>
</reference>
<dbReference type="InParanoid" id="A0A7J7C4R4"/>
<evidence type="ECO:0000256" key="3">
    <source>
        <dbReference type="ARBA" id="ARBA00022490"/>
    </source>
</evidence>
<comment type="similarity">
    <text evidence="2">Belongs to the glutaredoxin family. CC-type subfamily.</text>
</comment>
<dbReference type="Gene3D" id="3.40.30.10">
    <property type="entry name" value="Glutaredoxin"/>
    <property type="match status" value="1"/>
</dbReference>
<proteinExistence type="inferred from homology"/>
<dbReference type="PROSITE" id="PS51354">
    <property type="entry name" value="GLUTAREDOXIN_2"/>
    <property type="match status" value="1"/>
</dbReference>
<dbReference type="Pfam" id="PF00462">
    <property type="entry name" value="Glutaredoxin"/>
    <property type="match status" value="1"/>
</dbReference>
<dbReference type="OrthoDB" id="418495at2759"/>
<comment type="subcellular location">
    <subcellularLocation>
        <location evidence="1">Cytoplasm</location>
    </subcellularLocation>
</comment>
<organism evidence="6 7">
    <name type="scientific">Tripterygium wilfordii</name>
    <name type="common">Thunder God vine</name>
    <dbReference type="NCBI Taxonomy" id="458696"/>
    <lineage>
        <taxon>Eukaryota</taxon>
        <taxon>Viridiplantae</taxon>
        <taxon>Streptophyta</taxon>
        <taxon>Embryophyta</taxon>
        <taxon>Tracheophyta</taxon>
        <taxon>Spermatophyta</taxon>
        <taxon>Magnoliopsida</taxon>
        <taxon>eudicotyledons</taxon>
        <taxon>Gunneridae</taxon>
        <taxon>Pentapetalae</taxon>
        <taxon>rosids</taxon>
        <taxon>fabids</taxon>
        <taxon>Celastrales</taxon>
        <taxon>Celastraceae</taxon>
        <taxon>Tripterygium</taxon>
    </lineage>
</organism>
<keyword evidence="4" id="KW-0676">Redox-active center</keyword>
<keyword evidence="3" id="KW-0963">Cytoplasm</keyword>
<gene>
    <name evidence="6" type="ORF">HS088_TW21G01279</name>
</gene>
<evidence type="ECO:0000259" key="5">
    <source>
        <dbReference type="Pfam" id="PF00462"/>
    </source>
</evidence>
<feature type="domain" description="Glutaredoxin" evidence="5">
    <location>
        <begin position="31"/>
        <end position="77"/>
    </location>
</feature>
<evidence type="ECO:0000313" key="7">
    <source>
        <dbReference type="Proteomes" id="UP000593562"/>
    </source>
</evidence>
<dbReference type="SUPFAM" id="SSF52833">
    <property type="entry name" value="Thioredoxin-like"/>
    <property type="match status" value="1"/>
</dbReference>
<evidence type="ECO:0000256" key="2">
    <source>
        <dbReference type="ARBA" id="ARBA00007568"/>
    </source>
</evidence>
<comment type="caution">
    <text evidence="6">The sequence shown here is derived from an EMBL/GenBank/DDBJ whole genome shotgun (WGS) entry which is preliminary data.</text>
</comment>
<protein>
    <submittedName>
        <fullName evidence="6">Putative glutaredoxin grx</fullName>
    </submittedName>
</protein>
<dbReference type="AlphaFoldDB" id="A0A7J7C4R4"/>
<evidence type="ECO:0000256" key="4">
    <source>
        <dbReference type="ARBA" id="ARBA00023284"/>
    </source>
</evidence>
<evidence type="ECO:0000313" key="6">
    <source>
        <dbReference type="EMBL" id="KAF5729121.1"/>
    </source>
</evidence>
<accession>A0A7J7C4R4</accession>
<dbReference type="NCBIfam" id="TIGR02189">
    <property type="entry name" value="GlrX-like_plant"/>
    <property type="match status" value="1"/>
</dbReference>